<dbReference type="CDD" id="cd02247">
    <property type="entry name" value="cupin_pirin_C"/>
    <property type="match status" value="1"/>
</dbReference>
<dbReference type="InterPro" id="IPR003829">
    <property type="entry name" value="Pirin_N_dom"/>
</dbReference>
<reference evidence="6 7" key="1">
    <citation type="submission" date="2015-12" db="EMBL/GenBank/DDBJ databases">
        <title>Dictyostelia acquired genes for synthesis and detection of signals that induce cell-type specialization by lateral gene transfer from prokaryotes.</title>
        <authorList>
            <person name="Gloeckner G."/>
            <person name="Schaap P."/>
        </authorList>
    </citation>
    <scope>NUCLEOTIDE SEQUENCE [LARGE SCALE GENOMIC DNA]</scope>
    <source>
        <strain evidence="6 7">TK</strain>
    </source>
</reference>
<dbReference type="PIRSF" id="PIRSF006232">
    <property type="entry name" value="Pirin"/>
    <property type="match status" value="1"/>
</dbReference>
<feature type="binding site" evidence="2">
    <location>
        <position position="67"/>
    </location>
    <ligand>
        <name>Fe cation</name>
        <dbReference type="ChEBI" id="CHEBI:24875"/>
    </ligand>
</feature>
<dbReference type="InterPro" id="IPR011051">
    <property type="entry name" value="RmlC_Cupin_sf"/>
</dbReference>
<dbReference type="AlphaFoldDB" id="A0A151ZE50"/>
<dbReference type="PANTHER" id="PTHR13903:SF8">
    <property type="entry name" value="PIRIN"/>
    <property type="match status" value="1"/>
</dbReference>
<evidence type="ECO:0000313" key="7">
    <source>
        <dbReference type="Proteomes" id="UP000076078"/>
    </source>
</evidence>
<feature type="binding site" evidence="2">
    <location>
        <position position="109"/>
    </location>
    <ligand>
        <name>Fe cation</name>
        <dbReference type="ChEBI" id="CHEBI:24875"/>
    </ligand>
</feature>
<comment type="similarity">
    <text evidence="1 3">Belongs to the pirin family.</text>
</comment>
<sequence>MSGESSNSKSRIVSRVATGIDTKDGAGVKLKRVIGGSIKTLDPFLLLDEFKSDNAKDYIKGFPSHPHRGQQTVTIMIEGNMLHEDNKGNKGLLKSGSIQIMKAARGLIHSEIPQQINGLLFGFQLWINLPKANKMDDPSYQDIQPENIPIYDKDGIRVRVLAGKYLDIDGAGKDIIGNPLILDVQLQPGKNFTELIPTGHTAFAYVFGGKGKFGPKYNSTEVGVSQIAILETNEERDRIEVESIGEEPTRFLLIASAPINEPVAKYGPFVMNTQEEIEQAFDDFHNGRF</sequence>
<keyword evidence="2" id="KW-0479">Metal-binding</keyword>
<dbReference type="PANTHER" id="PTHR13903">
    <property type="entry name" value="PIRIN-RELATED"/>
    <property type="match status" value="1"/>
</dbReference>
<name>A0A151ZE50_TIELA</name>
<organism evidence="6 7">
    <name type="scientific">Tieghemostelium lacteum</name>
    <name type="common">Slime mold</name>
    <name type="synonym">Dictyostelium lacteum</name>
    <dbReference type="NCBI Taxonomy" id="361077"/>
    <lineage>
        <taxon>Eukaryota</taxon>
        <taxon>Amoebozoa</taxon>
        <taxon>Evosea</taxon>
        <taxon>Eumycetozoa</taxon>
        <taxon>Dictyostelia</taxon>
        <taxon>Dictyosteliales</taxon>
        <taxon>Raperosteliaceae</taxon>
        <taxon>Tieghemostelium</taxon>
    </lineage>
</organism>
<keyword evidence="2" id="KW-0408">Iron</keyword>
<comment type="caution">
    <text evidence="6">The sequence shown here is derived from an EMBL/GenBank/DDBJ whole genome shotgun (WGS) entry which is preliminary data.</text>
</comment>
<dbReference type="OrthoDB" id="198735at2759"/>
<dbReference type="InterPro" id="IPR014710">
    <property type="entry name" value="RmlC-like_jellyroll"/>
</dbReference>
<feature type="domain" description="Pirin C-terminal" evidence="5">
    <location>
        <begin position="182"/>
        <end position="289"/>
    </location>
</feature>
<feature type="binding site" evidence="2">
    <location>
        <position position="65"/>
    </location>
    <ligand>
        <name>Fe cation</name>
        <dbReference type="ChEBI" id="CHEBI:24875"/>
    </ligand>
</feature>
<dbReference type="FunCoup" id="A0A151ZE50">
    <property type="interactions" value="1"/>
</dbReference>
<dbReference type="InterPro" id="IPR012093">
    <property type="entry name" value="Pirin"/>
</dbReference>
<dbReference type="InParanoid" id="A0A151ZE50"/>
<evidence type="ECO:0000256" key="2">
    <source>
        <dbReference type="PIRSR" id="PIRSR006232-1"/>
    </source>
</evidence>
<dbReference type="CDD" id="cd02909">
    <property type="entry name" value="cupin_pirin_N"/>
    <property type="match status" value="1"/>
</dbReference>
<comment type="cofactor">
    <cofactor evidence="2">
        <name>Fe cation</name>
        <dbReference type="ChEBI" id="CHEBI:24875"/>
    </cofactor>
    <text evidence="2">Binds 1 Fe cation per subunit.</text>
</comment>
<evidence type="ECO:0000259" key="4">
    <source>
        <dbReference type="Pfam" id="PF02678"/>
    </source>
</evidence>
<dbReference type="Gene3D" id="2.60.120.10">
    <property type="entry name" value="Jelly Rolls"/>
    <property type="match status" value="2"/>
</dbReference>
<proteinExistence type="inferred from homology"/>
<dbReference type="InterPro" id="IPR008778">
    <property type="entry name" value="Pirin_C_dom"/>
</dbReference>
<evidence type="ECO:0000256" key="1">
    <source>
        <dbReference type="ARBA" id="ARBA00008416"/>
    </source>
</evidence>
<dbReference type="Pfam" id="PF02678">
    <property type="entry name" value="Pirin"/>
    <property type="match status" value="1"/>
</dbReference>
<keyword evidence="7" id="KW-1185">Reference proteome</keyword>
<accession>A0A151ZE50</accession>
<dbReference type="OMA" id="TPWHPHR"/>
<evidence type="ECO:0000256" key="3">
    <source>
        <dbReference type="RuleBase" id="RU003457"/>
    </source>
</evidence>
<feature type="binding site" evidence="2">
    <location>
        <position position="111"/>
    </location>
    <ligand>
        <name>Fe cation</name>
        <dbReference type="ChEBI" id="CHEBI:24875"/>
    </ligand>
</feature>
<dbReference type="GO" id="GO:0046872">
    <property type="term" value="F:metal ion binding"/>
    <property type="evidence" value="ECO:0007669"/>
    <property type="project" value="UniProtKB-KW"/>
</dbReference>
<dbReference type="Pfam" id="PF05726">
    <property type="entry name" value="Pirin_C"/>
    <property type="match status" value="1"/>
</dbReference>
<evidence type="ECO:0000259" key="5">
    <source>
        <dbReference type="Pfam" id="PF05726"/>
    </source>
</evidence>
<evidence type="ECO:0000313" key="6">
    <source>
        <dbReference type="EMBL" id="KYQ92164.1"/>
    </source>
</evidence>
<dbReference type="Proteomes" id="UP000076078">
    <property type="component" value="Unassembled WGS sequence"/>
</dbReference>
<dbReference type="SUPFAM" id="SSF51182">
    <property type="entry name" value="RmlC-like cupins"/>
    <property type="match status" value="1"/>
</dbReference>
<protein>
    <submittedName>
        <fullName evidence="6">Pirin family protein</fullName>
    </submittedName>
</protein>
<dbReference type="EMBL" id="LODT01000031">
    <property type="protein sequence ID" value="KYQ92164.1"/>
    <property type="molecule type" value="Genomic_DNA"/>
</dbReference>
<feature type="domain" description="Pirin N-terminal" evidence="4">
    <location>
        <begin position="30"/>
        <end position="127"/>
    </location>
</feature>
<gene>
    <name evidence="6" type="ORF">DLAC_07006</name>
</gene>
<dbReference type="STRING" id="361077.A0A151ZE50"/>